<evidence type="ECO:0000313" key="2">
    <source>
        <dbReference type="Proteomes" id="UP001405405"/>
    </source>
</evidence>
<protein>
    <submittedName>
        <fullName evidence="1">Uncharacterized protein</fullName>
    </submittedName>
</protein>
<accession>A0ABV0CL64</accession>
<evidence type="ECO:0000313" key="1">
    <source>
        <dbReference type="EMBL" id="MEN7431724.1"/>
    </source>
</evidence>
<organism evidence="1 2">
    <name type="scientific">Chromobacterium indicum</name>
    <dbReference type="NCBI Taxonomy" id="3110228"/>
    <lineage>
        <taxon>Bacteria</taxon>
        <taxon>Pseudomonadati</taxon>
        <taxon>Pseudomonadota</taxon>
        <taxon>Betaproteobacteria</taxon>
        <taxon>Neisseriales</taxon>
        <taxon>Chromobacteriaceae</taxon>
        <taxon>Chromobacterium</taxon>
    </lineage>
</organism>
<reference evidence="1 2" key="1">
    <citation type="submission" date="2023-12" db="EMBL/GenBank/DDBJ databases">
        <title>Chromobacterium sp. strain TRC.1.1.SA producing antimicrobial pigment.</title>
        <authorList>
            <person name="Verma N."/>
            <person name="Choksket S."/>
            <person name="Pinnaka A.K."/>
            <person name="Korpole S."/>
        </authorList>
    </citation>
    <scope>NUCLEOTIDE SEQUENCE [LARGE SCALE GENOMIC DNA]</scope>
    <source>
        <strain evidence="1 2">TRC1.1.SA</strain>
    </source>
</reference>
<dbReference type="Proteomes" id="UP001405405">
    <property type="component" value="Unassembled WGS sequence"/>
</dbReference>
<dbReference type="EMBL" id="JAYFSJ010000009">
    <property type="protein sequence ID" value="MEN7431724.1"/>
    <property type="molecule type" value="Genomic_DNA"/>
</dbReference>
<keyword evidence="2" id="KW-1185">Reference proteome</keyword>
<proteinExistence type="predicted"/>
<comment type="caution">
    <text evidence="1">The sequence shown here is derived from an EMBL/GenBank/DDBJ whole genome shotgun (WGS) entry which is preliminary data.</text>
</comment>
<gene>
    <name evidence="1" type="ORF">VA599_13270</name>
</gene>
<sequence length="107" mass="11639">MRQQWTMADARRGAAEARADLEGYRAETERLHALSQRIETMLSALRQAQPKIMERYNHVVEKQPLPADCRPGADRLRELNAAIEAANAARSGQLGQAMPAAGAGDGG</sequence>
<name>A0ABV0CL64_9NEIS</name>
<dbReference type="RefSeq" id="WP_346788956.1">
    <property type="nucleotide sequence ID" value="NZ_JAYFSJ010000009.1"/>
</dbReference>